<dbReference type="InterPro" id="IPR029068">
    <property type="entry name" value="Glyas_Bleomycin-R_OHBP_Dase"/>
</dbReference>
<dbReference type="SUPFAM" id="SSF54593">
    <property type="entry name" value="Glyoxalase/Bleomycin resistance protein/Dihydroxybiphenyl dioxygenase"/>
    <property type="match status" value="2"/>
</dbReference>
<dbReference type="Proteomes" id="UP000675409">
    <property type="component" value="Unassembled WGS sequence"/>
</dbReference>
<dbReference type="EMBL" id="JABBYC010000008">
    <property type="protein sequence ID" value="MBL0886090.1"/>
    <property type="molecule type" value="Genomic_DNA"/>
</dbReference>
<evidence type="ECO:0000259" key="1">
    <source>
        <dbReference type="PROSITE" id="PS51819"/>
    </source>
</evidence>
<reference evidence="2 3" key="1">
    <citation type="journal article" date="2021" name="Arch. Microbiol.">
        <title>Myceligenerans indicum sp. nov., an actinobacterium isolated from mangrove sediment of Sundarbans, India.</title>
        <authorList>
            <person name="Asha K."/>
            <person name="Bhadury P."/>
        </authorList>
    </citation>
    <scope>NUCLEOTIDE SEQUENCE [LARGE SCALE GENOMIC DNA]</scope>
    <source>
        <strain evidence="2 3">I2</strain>
    </source>
</reference>
<dbReference type="CDD" id="cd06587">
    <property type="entry name" value="VOC"/>
    <property type="match status" value="2"/>
</dbReference>
<dbReference type="InterPro" id="IPR041581">
    <property type="entry name" value="Glyoxalase_6"/>
</dbReference>
<evidence type="ECO:0000313" key="2">
    <source>
        <dbReference type="EMBL" id="MBL0886090.1"/>
    </source>
</evidence>
<organism evidence="2 3">
    <name type="scientific">Myceligenerans indicum</name>
    <dbReference type="NCBI Taxonomy" id="2593663"/>
    <lineage>
        <taxon>Bacteria</taxon>
        <taxon>Bacillati</taxon>
        <taxon>Actinomycetota</taxon>
        <taxon>Actinomycetes</taxon>
        <taxon>Micrococcales</taxon>
        <taxon>Promicromonosporaceae</taxon>
        <taxon>Myceligenerans</taxon>
    </lineage>
</organism>
<dbReference type="PANTHER" id="PTHR35908">
    <property type="entry name" value="HYPOTHETICAL FUSION PROTEIN"/>
    <property type="match status" value="1"/>
</dbReference>
<accession>A0ABS1LIL8</accession>
<proteinExistence type="predicted"/>
<feature type="domain" description="VOC" evidence="1">
    <location>
        <begin position="23"/>
        <end position="148"/>
    </location>
</feature>
<name>A0ABS1LIL8_9MICO</name>
<evidence type="ECO:0000313" key="3">
    <source>
        <dbReference type="Proteomes" id="UP000675409"/>
    </source>
</evidence>
<protein>
    <submittedName>
        <fullName evidence="2">VOC family protein</fullName>
    </submittedName>
</protein>
<dbReference type="InterPro" id="IPR037523">
    <property type="entry name" value="VOC_core"/>
</dbReference>
<keyword evidence="3" id="KW-1185">Reference proteome</keyword>
<gene>
    <name evidence="2" type="ORF">HGK34_07360</name>
</gene>
<dbReference type="PANTHER" id="PTHR35908:SF1">
    <property type="entry name" value="CONSERVED PROTEIN"/>
    <property type="match status" value="1"/>
</dbReference>
<sequence length="255" mass="27589">MLFWTEGVIVTDTQEPARPGIARMGSVVLDVPDLTAASRFWTALTGGEISSQDDHWVSTRTADGWSLHFQVAPDLIPPDWPGQDRPQQLHLDLRTADVAAASRAAVQRGATVLRVSEQWTTLTDPAGHPFDLCAAEGNPGTTVAGVNFDVPDAHTAVRFWSALIGEPVAYDQDGMGMTGGDRPILFQQVENYTAPAWPDPARPQQGHLDLYVDDLDATEEATLALGATRLPSDGETFRTFADPAGHPFCLCLNEE</sequence>
<dbReference type="Gene3D" id="3.10.180.10">
    <property type="entry name" value="2,3-Dihydroxybiphenyl 1,2-Dioxygenase, domain 1"/>
    <property type="match status" value="2"/>
</dbReference>
<dbReference type="Pfam" id="PF18029">
    <property type="entry name" value="Glyoxalase_6"/>
    <property type="match status" value="2"/>
</dbReference>
<comment type="caution">
    <text evidence="2">The sequence shown here is derived from an EMBL/GenBank/DDBJ whole genome shotgun (WGS) entry which is preliminary data.</text>
</comment>
<dbReference type="PROSITE" id="PS51819">
    <property type="entry name" value="VOC"/>
    <property type="match status" value="1"/>
</dbReference>